<dbReference type="InterPro" id="IPR036864">
    <property type="entry name" value="Zn2-C6_fun-type_DNA-bd_sf"/>
</dbReference>
<keyword evidence="5" id="KW-1185">Reference proteome</keyword>
<dbReference type="VEuPathDB" id="FungiDB:BD410DRAFT_208903"/>
<keyword evidence="2" id="KW-0539">Nucleus</keyword>
<dbReference type="PANTHER" id="PTHR31001">
    <property type="entry name" value="UNCHARACTERIZED TRANSCRIPTIONAL REGULATORY PROTEIN"/>
    <property type="match status" value="1"/>
</dbReference>
<dbReference type="Proteomes" id="UP000294933">
    <property type="component" value="Unassembled WGS sequence"/>
</dbReference>
<organism evidence="4 5">
    <name type="scientific">Rickenella mellea</name>
    <dbReference type="NCBI Taxonomy" id="50990"/>
    <lineage>
        <taxon>Eukaryota</taxon>
        <taxon>Fungi</taxon>
        <taxon>Dikarya</taxon>
        <taxon>Basidiomycota</taxon>
        <taxon>Agaricomycotina</taxon>
        <taxon>Agaricomycetes</taxon>
        <taxon>Hymenochaetales</taxon>
        <taxon>Rickenellaceae</taxon>
        <taxon>Rickenella</taxon>
    </lineage>
</organism>
<evidence type="ECO:0000313" key="4">
    <source>
        <dbReference type="EMBL" id="TDL22585.1"/>
    </source>
</evidence>
<dbReference type="Gene3D" id="4.10.240.10">
    <property type="entry name" value="Zn(2)-C6 fungal-type DNA-binding domain"/>
    <property type="match status" value="1"/>
</dbReference>
<dbReference type="GO" id="GO:0008270">
    <property type="term" value="F:zinc ion binding"/>
    <property type="evidence" value="ECO:0007669"/>
    <property type="project" value="InterPro"/>
</dbReference>
<sequence>MRSLSGAPADPITLPIVACSPYSQGDPANFFSLSATNTENGWGTGKTPFHVQGWFDAATTGEQPDPYGMHTLPYFDQITLARPHTGATDDCHECGRLKLRCDRRSPCGACVKRGVTDRCKYPPNASEKMYGNLPFISQSLTSRIILCTRHTRVTADCHEVKIDVFFIVLPCSWNLILPYDI</sequence>
<accession>A0A4Y7Q5A9</accession>
<dbReference type="Pfam" id="PF00172">
    <property type="entry name" value="Zn_clus"/>
    <property type="match status" value="1"/>
</dbReference>
<gene>
    <name evidence="4" type="ORF">BD410DRAFT_208903</name>
</gene>
<name>A0A4Y7Q5A9_9AGAM</name>
<dbReference type="SMART" id="SM00066">
    <property type="entry name" value="GAL4"/>
    <property type="match status" value="1"/>
</dbReference>
<dbReference type="InterPro" id="IPR001138">
    <property type="entry name" value="Zn2Cys6_DnaBD"/>
</dbReference>
<proteinExistence type="predicted"/>
<comment type="subcellular location">
    <subcellularLocation>
        <location evidence="1">Nucleus</location>
    </subcellularLocation>
</comment>
<dbReference type="EMBL" id="ML170174">
    <property type="protein sequence ID" value="TDL22585.1"/>
    <property type="molecule type" value="Genomic_DNA"/>
</dbReference>
<evidence type="ECO:0000256" key="1">
    <source>
        <dbReference type="ARBA" id="ARBA00004123"/>
    </source>
</evidence>
<evidence type="ECO:0000259" key="3">
    <source>
        <dbReference type="PROSITE" id="PS50048"/>
    </source>
</evidence>
<evidence type="ECO:0000256" key="2">
    <source>
        <dbReference type="ARBA" id="ARBA00023242"/>
    </source>
</evidence>
<protein>
    <recommendedName>
        <fullName evidence="3">Zn(2)-C6 fungal-type domain-containing protein</fullName>
    </recommendedName>
</protein>
<evidence type="ECO:0000313" key="5">
    <source>
        <dbReference type="Proteomes" id="UP000294933"/>
    </source>
</evidence>
<dbReference type="AlphaFoldDB" id="A0A4Y7Q5A9"/>
<dbReference type="PANTHER" id="PTHR31001:SF90">
    <property type="entry name" value="CENTROMERE DNA-BINDING PROTEIN COMPLEX CBF3 SUBUNIT B"/>
    <property type="match status" value="1"/>
</dbReference>
<dbReference type="CDD" id="cd00067">
    <property type="entry name" value="GAL4"/>
    <property type="match status" value="1"/>
</dbReference>
<feature type="domain" description="Zn(2)-C6 fungal-type" evidence="3">
    <location>
        <begin position="90"/>
        <end position="121"/>
    </location>
</feature>
<dbReference type="InterPro" id="IPR050613">
    <property type="entry name" value="Sec_Metabolite_Reg"/>
</dbReference>
<dbReference type="PROSITE" id="PS50048">
    <property type="entry name" value="ZN2_CY6_FUNGAL_2"/>
    <property type="match status" value="1"/>
</dbReference>
<dbReference type="OrthoDB" id="2269373at2759"/>
<dbReference type="GO" id="GO:0000981">
    <property type="term" value="F:DNA-binding transcription factor activity, RNA polymerase II-specific"/>
    <property type="evidence" value="ECO:0007669"/>
    <property type="project" value="InterPro"/>
</dbReference>
<reference evidence="4 5" key="1">
    <citation type="submission" date="2018-06" db="EMBL/GenBank/DDBJ databases">
        <title>A transcriptomic atlas of mushroom development highlights an independent origin of complex multicellularity.</title>
        <authorList>
            <consortium name="DOE Joint Genome Institute"/>
            <person name="Krizsan K."/>
            <person name="Almasi E."/>
            <person name="Merenyi Z."/>
            <person name="Sahu N."/>
            <person name="Viragh M."/>
            <person name="Koszo T."/>
            <person name="Mondo S."/>
            <person name="Kiss B."/>
            <person name="Balint B."/>
            <person name="Kues U."/>
            <person name="Barry K."/>
            <person name="Hegedus J.C."/>
            <person name="Henrissat B."/>
            <person name="Johnson J."/>
            <person name="Lipzen A."/>
            <person name="Ohm R."/>
            <person name="Nagy I."/>
            <person name="Pangilinan J."/>
            <person name="Yan J."/>
            <person name="Xiong Y."/>
            <person name="Grigoriev I.V."/>
            <person name="Hibbett D.S."/>
            <person name="Nagy L.G."/>
        </authorList>
    </citation>
    <scope>NUCLEOTIDE SEQUENCE [LARGE SCALE GENOMIC DNA]</scope>
    <source>
        <strain evidence="4 5">SZMC22713</strain>
    </source>
</reference>
<dbReference type="GO" id="GO:0005634">
    <property type="term" value="C:nucleus"/>
    <property type="evidence" value="ECO:0007669"/>
    <property type="project" value="UniProtKB-SubCell"/>
</dbReference>
<dbReference type="SUPFAM" id="SSF57701">
    <property type="entry name" value="Zn2/Cys6 DNA-binding domain"/>
    <property type="match status" value="1"/>
</dbReference>